<name>A0A261SMR4_9BORD</name>
<dbReference type="AlphaFoldDB" id="A0A261SMR4"/>
<protein>
    <submittedName>
        <fullName evidence="1">Uncharacterized protein</fullName>
    </submittedName>
</protein>
<organism evidence="1 2">
    <name type="scientific">Bordetella genomosp. 10</name>
    <dbReference type="NCBI Taxonomy" id="1416804"/>
    <lineage>
        <taxon>Bacteria</taxon>
        <taxon>Pseudomonadati</taxon>
        <taxon>Pseudomonadota</taxon>
        <taxon>Betaproteobacteria</taxon>
        <taxon>Burkholderiales</taxon>
        <taxon>Alcaligenaceae</taxon>
        <taxon>Bordetella</taxon>
    </lineage>
</organism>
<proteinExistence type="predicted"/>
<reference evidence="2" key="1">
    <citation type="submission" date="2017-05" db="EMBL/GenBank/DDBJ databases">
        <title>Complete and WGS of Bordetella genogroups.</title>
        <authorList>
            <person name="Spilker T."/>
            <person name="Lipuma J."/>
        </authorList>
    </citation>
    <scope>NUCLEOTIDE SEQUENCE [LARGE SCALE GENOMIC DNA]</scope>
    <source>
        <strain evidence="2">AU16122</strain>
    </source>
</reference>
<evidence type="ECO:0000313" key="2">
    <source>
        <dbReference type="Proteomes" id="UP000216020"/>
    </source>
</evidence>
<comment type="caution">
    <text evidence="1">The sequence shown here is derived from an EMBL/GenBank/DDBJ whole genome shotgun (WGS) entry which is preliminary data.</text>
</comment>
<dbReference type="Proteomes" id="UP000216020">
    <property type="component" value="Unassembled WGS sequence"/>
</dbReference>
<dbReference type="EMBL" id="NEVM01000001">
    <property type="protein sequence ID" value="OZI38060.1"/>
    <property type="molecule type" value="Genomic_DNA"/>
</dbReference>
<accession>A0A261SMR4</accession>
<evidence type="ECO:0000313" key="1">
    <source>
        <dbReference type="EMBL" id="OZI38060.1"/>
    </source>
</evidence>
<gene>
    <name evidence="1" type="ORF">CAL29_06855</name>
</gene>
<keyword evidence="2" id="KW-1185">Reference proteome</keyword>
<sequence length="113" mass="13327">MRGPHNAYHADAFGLVFKLSYTFEKEDNPRLEIFLNDDEAQDKEWDLYGTLLDETDDRFAEVRFGGLGEEWEFRIRASRFRITFEKLHGDNFIFPNGAKEPMPVYEFLVESIP</sequence>